<dbReference type="CDD" id="cd06261">
    <property type="entry name" value="TM_PBP2"/>
    <property type="match status" value="2"/>
</dbReference>
<evidence type="ECO:0000256" key="7">
    <source>
        <dbReference type="ARBA" id="ARBA00023136"/>
    </source>
</evidence>
<evidence type="ECO:0000256" key="1">
    <source>
        <dbReference type="ARBA" id="ARBA00004429"/>
    </source>
</evidence>
<dbReference type="InterPro" id="IPR035906">
    <property type="entry name" value="MetI-like_sf"/>
</dbReference>
<keyword evidence="6 8" id="KW-1133">Transmembrane helix</keyword>
<evidence type="ECO:0000256" key="2">
    <source>
        <dbReference type="ARBA" id="ARBA00022448"/>
    </source>
</evidence>
<keyword evidence="3" id="KW-1003">Cell membrane</keyword>
<feature type="transmembrane region" description="Helical" evidence="8">
    <location>
        <begin position="423"/>
        <end position="444"/>
    </location>
</feature>
<keyword evidence="5 8" id="KW-0812">Transmembrane</keyword>
<evidence type="ECO:0000256" key="8">
    <source>
        <dbReference type="RuleBase" id="RU363032"/>
    </source>
</evidence>
<name>A0A843AIL9_9CREN</name>
<dbReference type="EMBL" id="JADEZV010000002">
    <property type="protein sequence ID" value="MBE9391310.1"/>
    <property type="molecule type" value="Genomic_DNA"/>
</dbReference>
<feature type="domain" description="ABC transmembrane type-1" evidence="9">
    <location>
        <begin position="89"/>
        <end position="298"/>
    </location>
</feature>
<reference evidence="10" key="1">
    <citation type="submission" date="2020-10" db="EMBL/GenBank/DDBJ databases">
        <title>Fervidococcus fontis strain 3639Fd - the first crenarchaeon capable of growth on lipids.</title>
        <authorList>
            <person name="Kochetkova T.V."/>
            <person name="Elcheninov A.G."/>
            <person name="Toschakov S.V."/>
            <person name="Kublanov I.V."/>
        </authorList>
    </citation>
    <scope>NUCLEOTIDE SEQUENCE</scope>
    <source>
        <strain evidence="10">3639Fd</strain>
    </source>
</reference>
<dbReference type="InterPro" id="IPR000515">
    <property type="entry name" value="MetI-like"/>
</dbReference>
<accession>A0A843AIL9</accession>
<feature type="transmembrane region" description="Helical" evidence="8">
    <location>
        <begin position="124"/>
        <end position="143"/>
    </location>
</feature>
<feature type="transmembrane region" description="Helical" evidence="8">
    <location>
        <begin position="224"/>
        <end position="245"/>
    </location>
</feature>
<proteinExistence type="inferred from homology"/>
<dbReference type="GO" id="GO:0055085">
    <property type="term" value="P:transmembrane transport"/>
    <property type="evidence" value="ECO:0007669"/>
    <property type="project" value="InterPro"/>
</dbReference>
<feature type="transmembrane region" description="Helical" evidence="8">
    <location>
        <begin position="572"/>
        <end position="595"/>
    </location>
</feature>
<feature type="transmembrane region" description="Helical" evidence="8">
    <location>
        <begin position="88"/>
        <end position="112"/>
    </location>
</feature>
<dbReference type="Pfam" id="PF00528">
    <property type="entry name" value="BPD_transp_1"/>
    <property type="match status" value="2"/>
</dbReference>
<comment type="caution">
    <text evidence="10">The sequence shown here is derived from an EMBL/GenBank/DDBJ whole genome shotgun (WGS) entry which is preliminary data.</text>
</comment>
<feature type="transmembrane region" description="Helical" evidence="8">
    <location>
        <begin position="389"/>
        <end position="411"/>
    </location>
</feature>
<feature type="transmembrane region" description="Helical" evidence="8">
    <location>
        <begin position="20"/>
        <end position="43"/>
    </location>
</feature>
<dbReference type="GO" id="GO:0005886">
    <property type="term" value="C:plasma membrane"/>
    <property type="evidence" value="ECO:0007669"/>
    <property type="project" value="UniProtKB-SubCell"/>
</dbReference>
<evidence type="ECO:0000313" key="11">
    <source>
        <dbReference type="Proteomes" id="UP000652307"/>
    </source>
</evidence>
<organism evidence="10 11">
    <name type="scientific">Fervidicoccus fontis</name>
    <dbReference type="NCBI Taxonomy" id="683846"/>
    <lineage>
        <taxon>Archaea</taxon>
        <taxon>Thermoproteota</taxon>
        <taxon>Thermoprotei</taxon>
        <taxon>Fervidicoccales</taxon>
        <taxon>Fervidicoccaceae</taxon>
        <taxon>Fervidicoccus</taxon>
    </lineage>
</organism>
<keyword evidence="4" id="KW-0997">Cell inner membrane</keyword>
<keyword evidence="2 8" id="KW-0813">Transport</keyword>
<dbReference type="PANTHER" id="PTHR43357">
    <property type="entry name" value="INNER MEMBRANE ABC TRANSPORTER PERMEASE PROTEIN YDCV"/>
    <property type="match status" value="1"/>
</dbReference>
<feature type="transmembrane region" description="Helical" evidence="8">
    <location>
        <begin position="176"/>
        <end position="195"/>
    </location>
</feature>
<sequence>MNIDFKGFRSLKFELDRLLISQIFFSYSYLILFMILPIVSIFASVRNFNFSLFLQPQYINLHPIGTAISVNKFGSTTFIKISGVSYGIILNSIIIAIFVTVISIFIGLLVAFVLARYSFPLKTLLRILAIVPLLMTPFINTYVMKKFIGPSFGVNTLSWILSHILNQDVRLSFSDIAGIIIAQAITFYPIVYLNVYSSMMNIDPSLEEQAENLGAKGFKLFRSVTFPLSFPGLAAGAVLVFIFSIEDVGAPLIFGFRDVLSYQIYSYFQGMSVGIGNPVAGALALTMLLISLVLFISIRRQVSLRQYAMVSKGGRAAPRERKLRLKGKILVYLFVFPLVLVTISPQIGVAMLAFSKQWSQSPLPQGFTLNYFFQLFSIPGVYRGIINSLVYSTAAVAIIILLGLSISYVVARVKLPGISLLDYLSTIALAIPGLVVAFGYFFFFHDVFPNTLLDPIYNPAIPLILAYSVRRLPFTSRSIYAGLQQTHLSLEEASINLGASRARTLASIVIPLIILNITSGAMITFVYCMGETSVSITIGGLGGDVSSPNHKGPITMVMLDLIVSGRIDGTNLAAALGVLLMLLQIIVIIIITLVFKQSYAFIGV</sequence>
<comment type="similarity">
    <text evidence="8">Belongs to the binding-protein-dependent transport system permease family.</text>
</comment>
<evidence type="ECO:0000259" key="9">
    <source>
        <dbReference type="PROSITE" id="PS50928"/>
    </source>
</evidence>
<dbReference type="AlphaFoldDB" id="A0A843AIL9"/>
<dbReference type="Proteomes" id="UP000652307">
    <property type="component" value="Unassembled WGS sequence"/>
</dbReference>
<protein>
    <submittedName>
        <fullName evidence="10">Iron ABC transporter permease</fullName>
    </submittedName>
</protein>
<dbReference type="RefSeq" id="WP_014557881.1">
    <property type="nucleotide sequence ID" value="NZ_JADEZV010000002.1"/>
</dbReference>
<evidence type="ECO:0000256" key="6">
    <source>
        <dbReference type="ARBA" id="ARBA00022989"/>
    </source>
</evidence>
<feature type="transmembrane region" description="Helical" evidence="8">
    <location>
        <begin position="275"/>
        <end position="296"/>
    </location>
</feature>
<evidence type="ECO:0000256" key="3">
    <source>
        <dbReference type="ARBA" id="ARBA00022475"/>
    </source>
</evidence>
<dbReference type="Gene3D" id="1.10.3720.10">
    <property type="entry name" value="MetI-like"/>
    <property type="match status" value="2"/>
</dbReference>
<feature type="transmembrane region" description="Helical" evidence="8">
    <location>
        <begin position="329"/>
        <end position="354"/>
    </location>
</feature>
<gene>
    <name evidence="10" type="ORF">IOK49_04390</name>
</gene>
<keyword evidence="7 8" id="KW-0472">Membrane</keyword>
<dbReference type="SUPFAM" id="SSF161098">
    <property type="entry name" value="MetI-like"/>
    <property type="match status" value="2"/>
</dbReference>
<dbReference type="GeneID" id="12449826"/>
<dbReference type="OMA" id="QAFWRVA"/>
<dbReference type="PANTHER" id="PTHR43357:SF4">
    <property type="entry name" value="INNER MEMBRANE ABC TRANSPORTER PERMEASE PROTEIN YDCV"/>
    <property type="match status" value="1"/>
</dbReference>
<evidence type="ECO:0000313" key="10">
    <source>
        <dbReference type="EMBL" id="MBE9391310.1"/>
    </source>
</evidence>
<evidence type="ECO:0000256" key="5">
    <source>
        <dbReference type="ARBA" id="ARBA00022692"/>
    </source>
</evidence>
<feature type="transmembrane region" description="Helical" evidence="8">
    <location>
        <begin position="505"/>
        <end position="527"/>
    </location>
</feature>
<feature type="domain" description="ABC transmembrane type-1" evidence="9">
    <location>
        <begin position="385"/>
        <end position="591"/>
    </location>
</feature>
<comment type="subcellular location">
    <subcellularLocation>
        <location evidence="1">Cell inner membrane</location>
        <topology evidence="1">Multi-pass membrane protein</topology>
    </subcellularLocation>
    <subcellularLocation>
        <location evidence="8">Cell membrane</location>
        <topology evidence="8">Multi-pass membrane protein</topology>
    </subcellularLocation>
</comment>
<evidence type="ECO:0000256" key="4">
    <source>
        <dbReference type="ARBA" id="ARBA00022519"/>
    </source>
</evidence>
<dbReference type="PROSITE" id="PS50928">
    <property type="entry name" value="ABC_TM1"/>
    <property type="match status" value="2"/>
</dbReference>